<keyword evidence="3" id="KW-1185">Reference proteome</keyword>
<evidence type="ECO:0000313" key="3">
    <source>
        <dbReference type="Proteomes" id="UP000016761"/>
    </source>
</evidence>
<feature type="coiled-coil region" evidence="1">
    <location>
        <begin position="84"/>
        <end position="111"/>
    </location>
</feature>
<dbReference type="EMBL" id="AUSW01000013">
    <property type="protein sequence ID" value="ERL56559.1"/>
    <property type="molecule type" value="Genomic_DNA"/>
</dbReference>
<name>U4TCY5_9GAMM</name>
<accession>U4TCY5</accession>
<keyword evidence="1" id="KW-0175">Coiled coil</keyword>
<comment type="caution">
    <text evidence="2">The sequence shown here is derived from an EMBL/GenBank/DDBJ whole genome shotgun (WGS) entry which is preliminary data.</text>
</comment>
<gene>
    <name evidence="2" type="ORF">M917_0585</name>
</gene>
<evidence type="ECO:0000256" key="1">
    <source>
        <dbReference type="SAM" id="Coils"/>
    </source>
</evidence>
<evidence type="ECO:0000313" key="2">
    <source>
        <dbReference type="EMBL" id="ERL56559.1"/>
    </source>
</evidence>
<dbReference type="AlphaFoldDB" id="U4TCY5"/>
<protein>
    <submittedName>
        <fullName evidence="2">Uncharacterized protein</fullName>
    </submittedName>
</protein>
<dbReference type="Proteomes" id="UP000016761">
    <property type="component" value="Unassembled WGS sequence"/>
</dbReference>
<sequence>MGFFNSIKAWFGGEKSYDNLDKSHTIEEEAPIEHENYSTGFYKFRVKDRENSNIELTSEEKVELESILNGLETIEDNIFSADLLESIDLAIKKYEENIDIYTKNIIDSAEKMDEEEQLQEAPPEIINVFVYHYLNMLKNTLANKDFICFYRLFLDSDKSEEKIKNSNIVGNYIGDNSPSKELQGFIRWTKGIVAAINNNQVDIENITYNFLKEREVYCITTIDIYEGNEDRLLSDKVYDISSEGQSSVSFKFSVDLNTYIDFKFFNPKKFYTEDAIKVLAEESKVSYELAKKGVDFHISLFLEMFSEKNTALSLETCGWAELVHHNKHTVQNCHQYVFGMGKEYQDVQVSV</sequence>
<dbReference type="PATRIC" id="fig|1354303.4.peg.576"/>
<reference evidence="2 3" key="1">
    <citation type="journal article" date="2013" name="Genome Announc.">
        <title>Draft Genome Sequence of Psychrobacter aquaticus Strain CMS 56T, Isolated from a Cyanobacterial Mat Sample Collected from Water Bodies in the McMurdo Dry Valley Region of Antarctica.</title>
        <authorList>
            <person name="Reddy G.S."/>
            <person name="Ara S."/>
            <person name="Singh A."/>
            <person name="Kumar Pinnaka A."/>
            <person name="Shivaji S."/>
        </authorList>
    </citation>
    <scope>NUCLEOTIDE SEQUENCE [LARGE SCALE GENOMIC DNA]</scope>
    <source>
        <strain evidence="2 3">CMS 56</strain>
    </source>
</reference>
<proteinExistence type="predicted"/>
<organism evidence="2 3">
    <name type="scientific">Psychrobacter aquaticus CMS 56</name>
    <dbReference type="NCBI Taxonomy" id="1354303"/>
    <lineage>
        <taxon>Bacteria</taxon>
        <taxon>Pseudomonadati</taxon>
        <taxon>Pseudomonadota</taxon>
        <taxon>Gammaproteobacteria</taxon>
        <taxon>Moraxellales</taxon>
        <taxon>Moraxellaceae</taxon>
        <taxon>Psychrobacter</taxon>
    </lineage>
</organism>
<dbReference type="RefSeq" id="WP_021813249.1">
    <property type="nucleotide sequence ID" value="NZ_AUSW01000013.1"/>
</dbReference>